<evidence type="ECO:0000313" key="2">
    <source>
        <dbReference type="Proteomes" id="UP000887569"/>
    </source>
</evidence>
<dbReference type="GO" id="GO:0140293">
    <property type="term" value="F:ADP-ribosylglutamate hydrolase activity"/>
    <property type="evidence" value="ECO:0007669"/>
    <property type="project" value="TreeGrafter"/>
</dbReference>
<sequence>LRTGRSSEVQGLYAEGISAMASKSIGYTRLDEVPTMAENSGLRSKLASKLSLWKGDITRLQVAAIVNAANSSLLGGGGVDGAIHRAAGRGLYEECRKLHGCKTGEAKITHAHNIQHVERIIHTVGPQIHGLLQQKHEEQLQSCYREALNLAASNNLRSIAFPCISTGVYGYPNECACLTVIRLVKSWLLEESNMEKMDRVVFCVFLDEDFELYSKHLPRILAESSSSSSNTSS</sequence>
<dbReference type="WBParaSite" id="PgR013_g086_t07">
    <property type="protein sequence ID" value="PgR013_g086_t07"/>
    <property type="gene ID" value="PgR013_g086"/>
</dbReference>
<dbReference type="SMART" id="SM00506">
    <property type="entry name" value="A1pp"/>
    <property type="match status" value="1"/>
</dbReference>
<keyword evidence="2" id="KW-1185">Reference proteome</keyword>
<dbReference type="PANTHER" id="PTHR11106">
    <property type="entry name" value="GANGLIOSIDE INDUCED DIFFERENTIATION ASSOCIATED PROTEIN 2-RELATED"/>
    <property type="match status" value="1"/>
</dbReference>
<dbReference type="Gene3D" id="3.40.220.10">
    <property type="entry name" value="Leucine Aminopeptidase, subunit E, domain 1"/>
    <property type="match status" value="1"/>
</dbReference>
<dbReference type="PANTHER" id="PTHR11106:SF27">
    <property type="entry name" value="MACRO DOMAIN-CONTAINING PROTEIN"/>
    <property type="match status" value="1"/>
</dbReference>
<dbReference type="GO" id="GO:0140291">
    <property type="term" value="P:peptidyl-glutamate ADP-deribosylation"/>
    <property type="evidence" value="ECO:0007669"/>
    <property type="project" value="TreeGrafter"/>
</dbReference>
<evidence type="ECO:0000259" key="1">
    <source>
        <dbReference type="PROSITE" id="PS51154"/>
    </source>
</evidence>
<feature type="domain" description="Macro" evidence="1">
    <location>
        <begin position="37"/>
        <end position="221"/>
    </location>
</feature>
<name>A0A915AU56_PARUN</name>
<reference evidence="3" key="1">
    <citation type="submission" date="2022-11" db="UniProtKB">
        <authorList>
            <consortium name="WormBaseParasite"/>
        </authorList>
    </citation>
    <scope>IDENTIFICATION</scope>
</reference>
<dbReference type="InterPro" id="IPR002589">
    <property type="entry name" value="Macro_dom"/>
</dbReference>
<dbReference type="GO" id="GO:0042278">
    <property type="term" value="P:purine nucleoside metabolic process"/>
    <property type="evidence" value="ECO:0007669"/>
    <property type="project" value="TreeGrafter"/>
</dbReference>
<dbReference type="AlphaFoldDB" id="A0A915AU56"/>
<evidence type="ECO:0000313" key="3">
    <source>
        <dbReference type="WBParaSite" id="PgR013_g086_t07"/>
    </source>
</evidence>
<dbReference type="Proteomes" id="UP000887569">
    <property type="component" value="Unplaced"/>
</dbReference>
<dbReference type="Pfam" id="PF01661">
    <property type="entry name" value="Macro"/>
    <property type="match status" value="1"/>
</dbReference>
<organism evidence="2 3">
    <name type="scientific">Parascaris univalens</name>
    <name type="common">Nematode worm</name>
    <dbReference type="NCBI Taxonomy" id="6257"/>
    <lineage>
        <taxon>Eukaryota</taxon>
        <taxon>Metazoa</taxon>
        <taxon>Ecdysozoa</taxon>
        <taxon>Nematoda</taxon>
        <taxon>Chromadorea</taxon>
        <taxon>Rhabditida</taxon>
        <taxon>Spirurina</taxon>
        <taxon>Ascaridomorpha</taxon>
        <taxon>Ascaridoidea</taxon>
        <taxon>Ascarididae</taxon>
        <taxon>Parascaris</taxon>
    </lineage>
</organism>
<dbReference type="GO" id="GO:0006974">
    <property type="term" value="P:DNA damage response"/>
    <property type="evidence" value="ECO:0007669"/>
    <property type="project" value="TreeGrafter"/>
</dbReference>
<dbReference type="PROSITE" id="PS51154">
    <property type="entry name" value="MACRO"/>
    <property type="match status" value="1"/>
</dbReference>
<dbReference type="SUPFAM" id="SSF52949">
    <property type="entry name" value="Macro domain-like"/>
    <property type="match status" value="1"/>
</dbReference>
<dbReference type="InterPro" id="IPR043472">
    <property type="entry name" value="Macro_dom-like"/>
</dbReference>
<protein>
    <submittedName>
        <fullName evidence="3">BTB domain-containing protein</fullName>
    </submittedName>
</protein>
<accession>A0A915AU56</accession>
<proteinExistence type="predicted"/>
<dbReference type="GO" id="GO:0005654">
    <property type="term" value="C:nucleoplasm"/>
    <property type="evidence" value="ECO:0007669"/>
    <property type="project" value="TreeGrafter"/>
</dbReference>
<dbReference type="CDD" id="cd02908">
    <property type="entry name" value="Macro_OAADPr_deacetylase"/>
    <property type="match status" value="1"/>
</dbReference>